<dbReference type="Pfam" id="PF07081">
    <property type="entry name" value="DUF1349"/>
    <property type="match status" value="1"/>
</dbReference>
<sequence>MILSCPVGQISEQQTMCSGVRIFQYLPVHLYITFSRKSVAFSTPQSCSRINLHRMGHRFSVLNGDFSIPESAHNFTITALPNTDLWRIPTKDVFTAPILFVKEPLSKFKRVRVTVKVPGTRLYDQGGLVFILPGQPQRWIKAGIEYVDGVAKVGTVVTDRYSDWSLVSLQDPERGQVTVEMEKQGESLWVYMVDGDGKRSAMREVTWVYSGEHTEVMVGTYAARPTEGGSEPRELNVTFEQFILEGEE</sequence>
<name>A0A165Q5R8_9AGAM</name>
<dbReference type="EMBL" id="KV425601">
    <property type="protein sequence ID" value="KZT21962.1"/>
    <property type="molecule type" value="Genomic_DNA"/>
</dbReference>
<evidence type="ECO:0000313" key="1">
    <source>
        <dbReference type="EMBL" id="KZT21962.1"/>
    </source>
</evidence>
<dbReference type="Proteomes" id="UP000076761">
    <property type="component" value="Unassembled WGS sequence"/>
</dbReference>
<dbReference type="AlphaFoldDB" id="A0A165Q5R8"/>
<evidence type="ECO:0000313" key="2">
    <source>
        <dbReference type="Proteomes" id="UP000076761"/>
    </source>
</evidence>
<dbReference type="OrthoDB" id="42525at2759"/>
<dbReference type="PANTHER" id="PTHR35332">
    <property type="entry name" value="REGULATION OF ENOLASE PROTEIN 1"/>
    <property type="match status" value="1"/>
</dbReference>
<dbReference type="STRING" id="1314782.A0A165Q5R8"/>
<reference evidence="1 2" key="1">
    <citation type="journal article" date="2016" name="Mol. Biol. Evol.">
        <title>Comparative Genomics of Early-Diverging Mushroom-Forming Fungi Provides Insights into the Origins of Lignocellulose Decay Capabilities.</title>
        <authorList>
            <person name="Nagy L.G."/>
            <person name="Riley R."/>
            <person name="Tritt A."/>
            <person name="Adam C."/>
            <person name="Daum C."/>
            <person name="Floudas D."/>
            <person name="Sun H."/>
            <person name="Yadav J.S."/>
            <person name="Pangilinan J."/>
            <person name="Larsson K.H."/>
            <person name="Matsuura K."/>
            <person name="Barry K."/>
            <person name="Labutti K."/>
            <person name="Kuo R."/>
            <person name="Ohm R.A."/>
            <person name="Bhattacharya S.S."/>
            <person name="Shirouzu T."/>
            <person name="Yoshinaga Y."/>
            <person name="Martin F.M."/>
            <person name="Grigoriev I.V."/>
            <person name="Hibbett D.S."/>
        </authorList>
    </citation>
    <scope>NUCLEOTIDE SEQUENCE [LARGE SCALE GENOMIC DNA]</scope>
    <source>
        <strain evidence="1 2">HHB14362 ss-1</strain>
    </source>
</reference>
<dbReference type="PANTHER" id="PTHR35332:SF2">
    <property type="entry name" value="REGULATION OF ENOLASE PROTEIN 1"/>
    <property type="match status" value="1"/>
</dbReference>
<dbReference type="SUPFAM" id="SSF49899">
    <property type="entry name" value="Concanavalin A-like lectins/glucanases"/>
    <property type="match status" value="1"/>
</dbReference>
<keyword evidence="2" id="KW-1185">Reference proteome</keyword>
<evidence type="ECO:0008006" key="3">
    <source>
        <dbReference type="Google" id="ProtNLM"/>
    </source>
</evidence>
<dbReference type="InterPro" id="IPR013320">
    <property type="entry name" value="ConA-like_dom_sf"/>
</dbReference>
<proteinExistence type="predicted"/>
<dbReference type="InParanoid" id="A0A165Q5R8"/>
<organism evidence="1 2">
    <name type="scientific">Neolentinus lepideus HHB14362 ss-1</name>
    <dbReference type="NCBI Taxonomy" id="1314782"/>
    <lineage>
        <taxon>Eukaryota</taxon>
        <taxon>Fungi</taxon>
        <taxon>Dikarya</taxon>
        <taxon>Basidiomycota</taxon>
        <taxon>Agaricomycotina</taxon>
        <taxon>Agaricomycetes</taxon>
        <taxon>Gloeophyllales</taxon>
        <taxon>Gloeophyllaceae</taxon>
        <taxon>Neolentinus</taxon>
    </lineage>
</organism>
<dbReference type="InterPro" id="IPR009784">
    <property type="entry name" value="DUF1349"/>
</dbReference>
<gene>
    <name evidence="1" type="ORF">NEOLEDRAFT_719206</name>
</gene>
<accession>A0A165Q5R8</accession>
<dbReference type="Gene3D" id="2.60.120.200">
    <property type="match status" value="1"/>
</dbReference>
<protein>
    <recommendedName>
        <fullName evidence="3">DUF1349-domain-containing protein</fullName>
    </recommendedName>
</protein>